<proteinExistence type="predicted"/>
<keyword evidence="2" id="KW-0695">RNA-directed DNA polymerase</keyword>
<keyword evidence="3" id="KW-1185">Reference proteome</keyword>
<accession>A0A9Q0ZED7</accession>
<feature type="domain" description="Reverse transcriptase" evidence="1">
    <location>
        <begin position="288"/>
        <end position="604"/>
    </location>
</feature>
<dbReference type="Pfam" id="PF03372">
    <property type="entry name" value="Exo_endo_phos"/>
    <property type="match status" value="1"/>
</dbReference>
<gene>
    <name evidence="2" type="ORF">OIU85_021983</name>
</gene>
<evidence type="ECO:0000313" key="2">
    <source>
        <dbReference type="EMBL" id="KAJ6731277.1"/>
    </source>
</evidence>
<dbReference type="Pfam" id="PF00078">
    <property type="entry name" value="RVT_1"/>
    <property type="match status" value="1"/>
</dbReference>
<dbReference type="InterPro" id="IPR026960">
    <property type="entry name" value="RVT-Znf"/>
</dbReference>
<dbReference type="Gene3D" id="3.60.10.10">
    <property type="entry name" value="Endonuclease/exonuclease/phosphatase"/>
    <property type="match status" value="1"/>
</dbReference>
<dbReference type="SUPFAM" id="SSF56219">
    <property type="entry name" value="DNase I-like"/>
    <property type="match status" value="1"/>
</dbReference>
<dbReference type="InterPro" id="IPR005135">
    <property type="entry name" value="Endo/exonuclease/phosphatase"/>
</dbReference>
<reference evidence="2" key="1">
    <citation type="submission" date="2022-11" db="EMBL/GenBank/DDBJ databases">
        <authorList>
            <person name="Hyden B.L."/>
            <person name="Feng K."/>
            <person name="Yates T."/>
            <person name="Jawdy S."/>
            <person name="Smart L.B."/>
            <person name="Muchero W."/>
        </authorList>
    </citation>
    <scope>NUCLEOTIDE SEQUENCE</scope>
    <source>
        <tissue evidence="2">Shoot tip</tissue>
    </source>
</reference>
<reference evidence="2" key="2">
    <citation type="journal article" date="2023" name="Int. J. Mol. Sci.">
        <title>De Novo Assembly and Annotation of 11 Diverse Shrub Willow (Salix) Genomes Reveals Novel Gene Organization in Sex-Linked Regions.</title>
        <authorList>
            <person name="Hyden B."/>
            <person name="Feng K."/>
            <person name="Yates T.B."/>
            <person name="Jawdy S."/>
            <person name="Cereghino C."/>
            <person name="Smart L.B."/>
            <person name="Muchero W."/>
        </authorList>
    </citation>
    <scope>NUCLEOTIDE SEQUENCE [LARGE SCALE GENOMIC DNA]</scope>
    <source>
        <tissue evidence="2">Shoot tip</tissue>
    </source>
</reference>
<organism evidence="2 3">
    <name type="scientific">Salix viminalis</name>
    <name type="common">Common osier</name>
    <name type="synonym">Basket willow</name>
    <dbReference type="NCBI Taxonomy" id="40686"/>
    <lineage>
        <taxon>Eukaryota</taxon>
        <taxon>Viridiplantae</taxon>
        <taxon>Streptophyta</taxon>
        <taxon>Embryophyta</taxon>
        <taxon>Tracheophyta</taxon>
        <taxon>Spermatophyta</taxon>
        <taxon>Magnoliopsida</taxon>
        <taxon>eudicotyledons</taxon>
        <taxon>Gunneridae</taxon>
        <taxon>Pentapetalae</taxon>
        <taxon>rosids</taxon>
        <taxon>fabids</taxon>
        <taxon>Malpighiales</taxon>
        <taxon>Salicaceae</taxon>
        <taxon>Saliceae</taxon>
        <taxon>Salix</taxon>
    </lineage>
</organism>
<dbReference type="InterPro" id="IPR036691">
    <property type="entry name" value="Endo/exonu/phosph_ase_sf"/>
</dbReference>
<dbReference type="OrthoDB" id="428918at2759"/>
<dbReference type="PANTHER" id="PTHR33116:SF80">
    <property type="entry name" value="REVERSE TRANSCRIPTASE ZINC-BINDING DOMAIN-CONTAINING PROTEIN"/>
    <property type="match status" value="1"/>
</dbReference>
<dbReference type="PROSITE" id="PS50878">
    <property type="entry name" value="RT_POL"/>
    <property type="match status" value="1"/>
</dbReference>
<keyword evidence="2" id="KW-0808">Transferase</keyword>
<dbReference type="PANTHER" id="PTHR33116">
    <property type="entry name" value="REVERSE TRANSCRIPTASE ZINC-BINDING DOMAIN-CONTAINING PROTEIN-RELATED-RELATED"/>
    <property type="match status" value="1"/>
</dbReference>
<evidence type="ECO:0000313" key="3">
    <source>
        <dbReference type="Proteomes" id="UP001151529"/>
    </source>
</evidence>
<dbReference type="InterPro" id="IPR000477">
    <property type="entry name" value="RT_dom"/>
</dbReference>
<keyword evidence="2" id="KW-0548">Nucleotidyltransferase</keyword>
<dbReference type="Pfam" id="PF13966">
    <property type="entry name" value="zf-RVT"/>
    <property type="match status" value="1"/>
</dbReference>
<evidence type="ECO:0000259" key="1">
    <source>
        <dbReference type="PROSITE" id="PS50878"/>
    </source>
</evidence>
<dbReference type="GO" id="GO:0003964">
    <property type="term" value="F:RNA-directed DNA polymerase activity"/>
    <property type="evidence" value="ECO:0007669"/>
    <property type="project" value="UniProtKB-KW"/>
</dbReference>
<dbReference type="SUPFAM" id="SSF56672">
    <property type="entry name" value="DNA/RNA polymerases"/>
    <property type="match status" value="1"/>
</dbReference>
<name>A0A9Q0ZED7_SALVM</name>
<dbReference type="Proteomes" id="UP001151529">
    <property type="component" value="Chromosome 2"/>
</dbReference>
<dbReference type="InterPro" id="IPR043502">
    <property type="entry name" value="DNA/RNA_pol_sf"/>
</dbReference>
<dbReference type="EMBL" id="JAPFFL010000004">
    <property type="protein sequence ID" value="KAJ6731277.1"/>
    <property type="molecule type" value="Genomic_DNA"/>
</dbReference>
<sequence length="953" mass="110044">MHRPKIITIIEPMVDLDRIAFFTRTLGFSNSMANCANKIWIFWVEDLTVNLFKDHNQCLTVSINTPWLPKSFFISFVYAKNLRSERRILWDELCEVASLLDGPWVVGGDFNAVLNVNESKGGGNPNQGSMEEFGSCLLDCGLLDAGYEGNDFTWTNGKVMRRLDRIVFNPEWSDLFSLTRVKHLNRVGSDHCPLLLQCSQAVQSFTSSFRFLHMWTHHHDFLNVVKNNWVHPSGSTGCLNFWVKQQRLKSCLKWWNKYKFGNIFDKIKIAEDNVTEKEIIFQNDPSSNNREALHKEMAILNKTLFLEEKFWQQKSGCKWLLEGDRNTRYYQLLLKKKRVKNFIWTIQNDDGSILNDAMEIKRSAVDYYSALLTKDNDINVDPIANDWSFIPNIITEEDNTFLTNLPDRNESIDEKTRGSNVILKLDMMKAYDRIDWAFIINIMRKFGFCSKMTDMIENCISNCWFSVLLNGETTGYFHGSRGLRQGDPISPTLFIIAAEYLSRGLYNMFQRYPSMHYLARCPVLVPHLAFADDIIIFSNGTKSSLKRITTFLAEYEQCSGQKVNSSKSGFILSAKASLSRANVVGGALGFSRIRLPTKYLGMPLYKGPKKSFLWDDLISKIAARMEGWEAKVLSPGGRITILKSILTSMPLYLLHVIVPPKTVMCRIERLFNKFLWSSKGRKRIHWECWEDLCYPVEERGLGMRRLKGLVKAMSLKLWWRFRTVSNLWSNFMKSKYDYTNASFSGGASFHDSPIWKRLSRAGRACEDFIRWKVGCGKINFWHDIWVDDSALSRYSPPIGESHLLVSSYWRDNTWYLDHVRSIIPNEIVDSLYLIAVSSTRVDHPLWTLTANGGFTMYSAWNRVRQVSDRQPIFSKIWHASIPLKISFFIWRLLNDFIPVDTRIQISLPVDGSIRHWLSAWFLSGDYVSEAGNVGEDFSSFFQAGALKEEELEG</sequence>
<comment type="caution">
    <text evidence="2">The sequence shown here is derived from an EMBL/GenBank/DDBJ whole genome shotgun (WGS) entry which is preliminary data.</text>
</comment>
<dbReference type="AlphaFoldDB" id="A0A9Q0ZED7"/>
<protein>
    <submittedName>
        <fullName evidence="2">REVERSE TRANSCRIPTASE ZINC-BINDING DOMAIN-CONTAINING PROTEIN-RELATED-RELATED</fullName>
    </submittedName>
</protein>